<name>A0A9P5U1R6_9AGAR</name>
<keyword evidence="2" id="KW-0472">Membrane</keyword>
<dbReference type="NCBIfam" id="TIGR03696">
    <property type="entry name" value="Rhs_assc_core"/>
    <property type="match status" value="1"/>
</dbReference>
<dbReference type="NCBIfam" id="TIGR01643">
    <property type="entry name" value="YD_repeat_2x"/>
    <property type="match status" value="2"/>
</dbReference>
<dbReference type="Pfam" id="PF25023">
    <property type="entry name" value="TEN_YD-shell"/>
    <property type="match status" value="1"/>
</dbReference>
<dbReference type="InterPro" id="IPR050708">
    <property type="entry name" value="T6SS_VgrG/RHS"/>
</dbReference>
<evidence type="ECO:0000256" key="1">
    <source>
        <dbReference type="ARBA" id="ARBA00022737"/>
    </source>
</evidence>
<sequence length="967" mass="105086">MEYSIFSLEHGKPLSYTNNNGNTTSFSYDVLGRLQNTYQEDSSNASTLVKKESFTHENGSFKHTVSTRSSWEKEEWFDTVEYVDGSGSVWRTEKPKPEGSGLICVETQYDGAGRMVAHRKEEIPPPSEGLPPTIIQTQYSFSSGLAECTETSTAGSMVKIAKRKMQYLPNAHNPAVDKLVQPFVVVSINEIGQETQTVFDALGRPICIKDPNDVQLALHWDGLSRLTERHLSQSSGSGRKDLNHSMLTYDDEKCQMTVTNVLTGSHTITTSDFIQRPVSVTSPDESNLVSTYDVGGQYSKGHLMSVTSESTGISHQYDYNLQGKLTKDVLLIDGQSFTTLYVWSPLGQLRRIINPDGTTLERAFLPDGHSVSHAHLQDTSNIIHAQIVLSNYQDVFGRPLSCEFGNGITSVAAVHDNGAIASITLSNSSQTVHRQQWSLDAFNHINKYDREIQGNMSGSHTFQYNVSGELTNAASVDPLLPTSEYAYDMSGNISEKDGQIFTNDGWQLLNVKKGGTTECSFTYSNDGAMLSKRDSSNAVTRSMKYDSQGRLIQLNDSHMVYDFSGRLVKCTRANGDVIIYASQTYEVEISASGNKTHTSYLVHGYRRASYTHVEGGSSAVHYFHTDHLGGTIAVSDSGGNIVTQYKYDSFGKVSIEGPDIARYKFSGKELIDEIYYFGARFYDPDIGRFLTLDNYPVNLDNISPSTFNMYAFSRNNPINYIDVDGNAPWWHWLVDAILIVTAVVLMFVPVVGPLATIAMGALTGALLGAGLAGLNADIAGKSTKDWGIAMGIGALTGAITGAASAGLNVALPSLSMSTQAAKFGKYAVREVQRAIVNKVVGTGTEALGRVIDNVAHGRDADYGLMGMIPGMGESDPLGWVGYAETAASIGTRFAAGKYKSSKLTGGFRPNGGPKGLMPKVKALVGLGKGTGLNGYKMEYPLGQNLLKLAPIKDSSSVIPLRYTSLGF</sequence>
<evidence type="ECO:0000313" key="5">
    <source>
        <dbReference type="Proteomes" id="UP000772434"/>
    </source>
</evidence>
<evidence type="ECO:0000313" key="4">
    <source>
        <dbReference type="EMBL" id="KAF9061863.1"/>
    </source>
</evidence>
<keyword evidence="5" id="KW-1185">Reference proteome</keyword>
<feature type="transmembrane region" description="Helical" evidence="2">
    <location>
        <begin position="755"/>
        <end position="774"/>
    </location>
</feature>
<dbReference type="EMBL" id="JADNRY010000188">
    <property type="protein sequence ID" value="KAF9061863.1"/>
    <property type="molecule type" value="Genomic_DNA"/>
</dbReference>
<dbReference type="InterPro" id="IPR006530">
    <property type="entry name" value="YD"/>
</dbReference>
<comment type="caution">
    <text evidence="4">The sequence shown here is derived from an EMBL/GenBank/DDBJ whole genome shotgun (WGS) entry which is preliminary data.</text>
</comment>
<keyword evidence="2" id="KW-0812">Transmembrane</keyword>
<dbReference type="PANTHER" id="PTHR32305">
    <property type="match status" value="1"/>
</dbReference>
<evidence type="ECO:0000256" key="2">
    <source>
        <dbReference type="SAM" id="Phobius"/>
    </source>
</evidence>
<evidence type="ECO:0000259" key="3">
    <source>
        <dbReference type="Pfam" id="PF25023"/>
    </source>
</evidence>
<feature type="transmembrane region" description="Helical" evidence="2">
    <location>
        <begin position="786"/>
        <end position="811"/>
    </location>
</feature>
<proteinExistence type="predicted"/>
<dbReference type="InterPro" id="IPR056823">
    <property type="entry name" value="TEN-like_YD-shell"/>
</dbReference>
<dbReference type="AlphaFoldDB" id="A0A9P5U1R6"/>
<feature type="domain" description="Teneurin-like YD-shell" evidence="3">
    <location>
        <begin position="417"/>
        <end position="718"/>
    </location>
</feature>
<keyword evidence="1" id="KW-0677">Repeat</keyword>
<protein>
    <recommendedName>
        <fullName evidence="3">Teneurin-like YD-shell domain-containing protein</fullName>
    </recommendedName>
</protein>
<organism evidence="4 5">
    <name type="scientific">Rhodocollybia butyracea</name>
    <dbReference type="NCBI Taxonomy" id="206335"/>
    <lineage>
        <taxon>Eukaryota</taxon>
        <taxon>Fungi</taxon>
        <taxon>Dikarya</taxon>
        <taxon>Basidiomycota</taxon>
        <taxon>Agaricomycotina</taxon>
        <taxon>Agaricomycetes</taxon>
        <taxon>Agaricomycetidae</taxon>
        <taxon>Agaricales</taxon>
        <taxon>Marasmiineae</taxon>
        <taxon>Omphalotaceae</taxon>
        <taxon>Rhodocollybia</taxon>
    </lineage>
</organism>
<feature type="transmembrane region" description="Helical" evidence="2">
    <location>
        <begin position="729"/>
        <end position="748"/>
    </location>
</feature>
<reference evidence="4" key="1">
    <citation type="submission" date="2020-11" db="EMBL/GenBank/DDBJ databases">
        <authorList>
            <consortium name="DOE Joint Genome Institute"/>
            <person name="Ahrendt S."/>
            <person name="Riley R."/>
            <person name="Andreopoulos W."/>
            <person name="Labutti K."/>
            <person name="Pangilinan J."/>
            <person name="Ruiz-Duenas F.J."/>
            <person name="Barrasa J.M."/>
            <person name="Sanchez-Garcia M."/>
            <person name="Camarero S."/>
            <person name="Miyauchi S."/>
            <person name="Serrano A."/>
            <person name="Linde D."/>
            <person name="Babiker R."/>
            <person name="Drula E."/>
            <person name="Ayuso-Fernandez I."/>
            <person name="Pacheco R."/>
            <person name="Padilla G."/>
            <person name="Ferreira P."/>
            <person name="Barriuso J."/>
            <person name="Kellner H."/>
            <person name="Castanera R."/>
            <person name="Alfaro M."/>
            <person name="Ramirez L."/>
            <person name="Pisabarro A.G."/>
            <person name="Kuo A."/>
            <person name="Tritt A."/>
            <person name="Lipzen A."/>
            <person name="He G."/>
            <person name="Yan M."/>
            <person name="Ng V."/>
            <person name="Cullen D."/>
            <person name="Martin F."/>
            <person name="Rosso M.-N."/>
            <person name="Henrissat B."/>
            <person name="Hibbett D."/>
            <person name="Martinez A.T."/>
            <person name="Grigoriev I.V."/>
        </authorList>
    </citation>
    <scope>NUCLEOTIDE SEQUENCE</scope>
    <source>
        <strain evidence="4">AH 40177</strain>
    </source>
</reference>
<dbReference type="Proteomes" id="UP000772434">
    <property type="component" value="Unassembled WGS sequence"/>
</dbReference>
<dbReference type="OrthoDB" id="442731at2759"/>
<dbReference type="PANTHER" id="PTHR32305:SF15">
    <property type="entry name" value="PROTEIN RHSA-RELATED"/>
    <property type="match status" value="1"/>
</dbReference>
<accession>A0A9P5U1R6</accession>
<keyword evidence="2" id="KW-1133">Transmembrane helix</keyword>
<dbReference type="Gene3D" id="2.180.10.10">
    <property type="entry name" value="RHS repeat-associated core"/>
    <property type="match status" value="1"/>
</dbReference>
<gene>
    <name evidence="4" type="ORF">BDP27DRAFT_1337464</name>
</gene>
<dbReference type="InterPro" id="IPR022385">
    <property type="entry name" value="Rhs_assc_core"/>
</dbReference>